<accession>A0A917Q6I3</accession>
<feature type="domain" description="Putative Flp pilus-assembly TadG-like N-terminal" evidence="1">
    <location>
        <begin position="14"/>
        <end position="61"/>
    </location>
</feature>
<dbReference type="RefSeq" id="WP_188909651.1">
    <property type="nucleotide sequence ID" value="NZ_BMMF01000002.1"/>
</dbReference>
<dbReference type="Gene3D" id="3.40.50.410">
    <property type="entry name" value="von Willebrand factor, type A domain"/>
    <property type="match status" value="1"/>
</dbReference>
<gene>
    <name evidence="2" type="ORF">GCM10011322_07110</name>
</gene>
<dbReference type="Pfam" id="PF13400">
    <property type="entry name" value="Tad"/>
    <property type="match status" value="1"/>
</dbReference>
<sequence length="448" mass="47784">MTSRLRRFTEDRSGAVAIALGLVLVPVIGVAGAAVDYTRLSADRAELQRAADAAAIATARAAASPGADLETLADDIVAANVIADPSLRIDDVAHREENGLHIVEIEATRANVLSKVMGFGDQALGVHAAATMGGAGGPTEVSIVFDVTRSMTYDNNYVTAMLTLGNTLERMRGDGESDSLRVSLVPASDRVNLRGVVSLRGGEHAWLAGRVPNGRWNGCVEPRPVEIEGRDLAGVERTFPEALDDAPPTGDGRFLPSIEANLSSPNVGERYRNDLPACSRHRLVGPTESIDTIRAEIEDYGYFGTGRIDIGLAWAWRLLSPRWQGHWGVASYPAAYGASSKVAIVVTDGHTVAYDYEVLPESGKAETDYGNNNGTPNGFSHLADLCGRMKATGIRIVMVQLEGNENFNKYARACASGPEDYFLISETTSLSTAFADIEAGEGPVRLVR</sequence>
<dbReference type="EMBL" id="BMMF01000002">
    <property type="protein sequence ID" value="GGK22917.1"/>
    <property type="molecule type" value="Genomic_DNA"/>
</dbReference>
<evidence type="ECO:0000313" key="2">
    <source>
        <dbReference type="EMBL" id="GGK22917.1"/>
    </source>
</evidence>
<evidence type="ECO:0000259" key="1">
    <source>
        <dbReference type="Pfam" id="PF13400"/>
    </source>
</evidence>
<name>A0A917Q6I3_9HYPH</name>
<evidence type="ECO:0000313" key="3">
    <source>
        <dbReference type="Proteomes" id="UP000600449"/>
    </source>
</evidence>
<dbReference type="InterPro" id="IPR028087">
    <property type="entry name" value="Tad_N"/>
</dbReference>
<organism evidence="2 3">
    <name type="scientific">Salinarimonas ramus</name>
    <dbReference type="NCBI Taxonomy" id="690164"/>
    <lineage>
        <taxon>Bacteria</taxon>
        <taxon>Pseudomonadati</taxon>
        <taxon>Pseudomonadota</taxon>
        <taxon>Alphaproteobacteria</taxon>
        <taxon>Hyphomicrobiales</taxon>
        <taxon>Salinarimonadaceae</taxon>
        <taxon>Salinarimonas</taxon>
    </lineage>
</organism>
<dbReference type="AlphaFoldDB" id="A0A917Q6I3"/>
<dbReference type="Proteomes" id="UP000600449">
    <property type="component" value="Unassembled WGS sequence"/>
</dbReference>
<protein>
    <submittedName>
        <fullName evidence="2">Pilus assembly protein FlpL</fullName>
    </submittedName>
</protein>
<comment type="caution">
    <text evidence="2">The sequence shown here is derived from an EMBL/GenBank/DDBJ whole genome shotgun (WGS) entry which is preliminary data.</text>
</comment>
<keyword evidence="3" id="KW-1185">Reference proteome</keyword>
<reference evidence="2 3" key="1">
    <citation type="journal article" date="2014" name="Int. J. Syst. Evol. Microbiol.">
        <title>Complete genome sequence of Corynebacterium casei LMG S-19264T (=DSM 44701T), isolated from a smear-ripened cheese.</title>
        <authorList>
            <consortium name="US DOE Joint Genome Institute (JGI-PGF)"/>
            <person name="Walter F."/>
            <person name="Albersmeier A."/>
            <person name="Kalinowski J."/>
            <person name="Ruckert C."/>
        </authorList>
    </citation>
    <scope>NUCLEOTIDE SEQUENCE [LARGE SCALE GENOMIC DNA]</scope>
    <source>
        <strain evidence="2 3">CGMCC 1.9161</strain>
    </source>
</reference>
<dbReference type="InterPro" id="IPR036465">
    <property type="entry name" value="vWFA_dom_sf"/>
</dbReference>
<proteinExistence type="predicted"/>
<dbReference type="SUPFAM" id="SSF53300">
    <property type="entry name" value="vWA-like"/>
    <property type="match status" value="1"/>
</dbReference>